<keyword evidence="2" id="KW-1185">Reference proteome</keyword>
<protein>
    <submittedName>
        <fullName evidence="1">11814_t:CDS:1</fullName>
    </submittedName>
</protein>
<gene>
    <name evidence="1" type="ORF">ALEPTO_LOCUS4017</name>
</gene>
<dbReference type="Proteomes" id="UP000789508">
    <property type="component" value="Unassembled WGS sequence"/>
</dbReference>
<dbReference type="EMBL" id="CAJVPS010000850">
    <property type="protein sequence ID" value="CAG8511913.1"/>
    <property type="molecule type" value="Genomic_DNA"/>
</dbReference>
<dbReference type="PANTHER" id="PTHR45737">
    <property type="entry name" value="VON WILLEBRAND FACTOR A DOMAIN-CONTAINING PROTEIN 5A"/>
    <property type="match status" value="1"/>
</dbReference>
<name>A0A9N8ZZC9_9GLOM</name>
<dbReference type="AlphaFoldDB" id="A0A9N8ZZC9"/>
<dbReference type="OrthoDB" id="2443884at2759"/>
<evidence type="ECO:0000313" key="1">
    <source>
        <dbReference type="EMBL" id="CAG8511913.1"/>
    </source>
</evidence>
<reference evidence="1" key="1">
    <citation type="submission" date="2021-06" db="EMBL/GenBank/DDBJ databases">
        <authorList>
            <person name="Kallberg Y."/>
            <person name="Tangrot J."/>
            <person name="Rosling A."/>
        </authorList>
    </citation>
    <scope>NUCLEOTIDE SEQUENCE</scope>
    <source>
        <strain evidence="1">FL130A</strain>
    </source>
</reference>
<proteinExistence type="predicted"/>
<accession>A0A9N8ZZC9</accession>
<feature type="non-terminal residue" evidence="1">
    <location>
        <position position="1"/>
    </location>
</feature>
<organism evidence="1 2">
    <name type="scientific">Ambispora leptoticha</name>
    <dbReference type="NCBI Taxonomy" id="144679"/>
    <lineage>
        <taxon>Eukaryota</taxon>
        <taxon>Fungi</taxon>
        <taxon>Fungi incertae sedis</taxon>
        <taxon>Mucoromycota</taxon>
        <taxon>Glomeromycotina</taxon>
        <taxon>Glomeromycetes</taxon>
        <taxon>Archaeosporales</taxon>
        <taxon>Ambisporaceae</taxon>
        <taxon>Ambispora</taxon>
    </lineage>
</organism>
<dbReference type="PANTHER" id="PTHR45737:SF6">
    <property type="entry name" value="VON WILLEBRAND FACTOR A DOMAIN-CONTAINING PROTEIN 5A"/>
    <property type="match status" value="1"/>
</dbReference>
<sequence length="204" mass="23115">AFIEYNPKTETNAIMLTLVSNFSQCCKDERNDICRSGSMSGGPIRRASQALQLTALPHIENIQADYGGTEIKNVLKWSVKNTRNDMSISVFLLTDGIGSYVSHHLESQLLELGKVTHNLSPMKNEWIKKLLEWSRMQLKMPPNSIPAIYLGVRVIFYVFLAKDVKPKNAITLSAQSLDGPIKLNVKVDPVTLWDRKYIPWLLRD</sequence>
<evidence type="ECO:0000313" key="2">
    <source>
        <dbReference type="Proteomes" id="UP000789508"/>
    </source>
</evidence>
<comment type="caution">
    <text evidence="1">The sequence shown here is derived from an EMBL/GenBank/DDBJ whole genome shotgun (WGS) entry which is preliminary data.</text>
</comment>